<dbReference type="Proteomes" id="UP000011087">
    <property type="component" value="Unassembled WGS sequence"/>
</dbReference>
<dbReference type="InterPro" id="IPR038772">
    <property type="entry name" value="Sph/SMPD2-like"/>
</dbReference>
<dbReference type="EMBL" id="JH992967">
    <property type="protein sequence ID" value="EKX54578.1"/>
    <property type="molecule type" value="Genomic_DNA"/>
</dbReference>
<dbReference type="HOGENOM" id="CLU_916585_0_0_1"/>
<dbReference type="InterPro" id="IPR005135">
    <property type="entry name" value="Endo/exonuclease/phosphatase"/>
</dbReference>
<dbReference type="Pfam" id="PF03372">
    <property type="entry name" value="Exo_endo_phos"/>
    <property type="match status" value="1"/>
</dbReference>
<dbReference type="OrthoDB" id="40902at2759"/>
<dbReference type="EnsemblProtists" id="EKX54578">
    <property type="protein sequence ID" value="EKX54578"/>
    <property type="gene ID" value="GUITHDRAFT_160705"/>
</dbReference>
<reference evidence="5" key="2">
    <citation type="submission" date="2012-11" db="EMBL/GenBank/DDBJ databases">
        <authorList>
            <person name="Kuo A."/>
            <person name="Curtis B.A."/>
            <person name="Tanifuji G."/>
            <person name="Burki F."/>
            <person name="Gruber A."/>
            <person name="Irimia M."/>
            <person name="Maruyama S."/>
            <person name="Arias M.C."/>
            <person name="Ball S.G."/>
            <person name="Gile G.H."/>
            <person name="Hirakawa Y."/>
            <person name="Hopkins J.F."/>
            <person name="Rensing S.A."/>
            <person name="Schmutz J."/>
            <person name="Symeonidi A."/>
            <person name="Elias M."/>
            <person name="Eveleigh R.J."/>
            <person name="Herman E.K."/>
            <person name="Klute M.J."/>
            <person name="Nakayama T."/>
            <person name="Obornik M."/>
            <person name="Reyes-Prieto A."/>
            <person name="Armbrust E.V."/>
            <person name="Aves S.J."/>
            <person name="Beiko R.G."/>
            <person name="Coutinho P."/>
            <person name="Dacks J.B."/>
            <person name="Durnford D.G."/>
            <person name="Fast N.M."/>
            <person name="Green B.R."/>
            <person name="Grisdale C."/>
            <person name="Hempe F."/>
            <person name="Henrissat B."/>
            <person name="Hoppner M.P."/>
            <person name="Ishida K.-I."/>
            <person name="Kim E."/>
            <person name="Koreny L."/>
            <person name="Kroth P.G."/>
            <person name="Liu Y."/>
            <person name="Malik S.-B."/>
            <person name="Maier U.G."/>
            <person name="McRose D."/>
            <person name="Mock T."/>
            <person name="Neilson J.A."/>
            <person name="Onodera N.T."/>
            <person name="Poole A.M."/>
            <person name="Pritham E.J."/>
            <person name="Richards T.A."/>
            <person name="Rocap G."/>
            <person name="Roy S.W."/>
            <person name="Sarai C."/>
            <person name="Schaack S."/>
            <person name="Shirato S."/>
            <person name="Slamovits C.H."/>
            <person name="Spencer D.F."/>
            <person name="Suzuki S."/>
            <person name="Worden A.Z."/>
            <person name="Zauner S."/>
            <person name="Barry K."/>
            <person name="Bell C."/>
            <person name="Bharti A.K."/>
            <person name="Crow J.A."/>
            <person name="Grimwood J."/>
            <person name="Kramer R."/>
            <person name="Lindquist E."/>
            <person name="Lucas S."/>
            <person name="Salamov A."/>
            <person name="McFadden G.I."/>
            <person name="Lane C.E."/>
            <person name="Keeling P.J."/>
            <person name="Gray M.W."/>
            <person name="Grigoriev I.V."/>
            <person name="Archibald J.M."/>
        </authorList>
    </citation>
    <scope>NUCLEOTIDE SEQUENCE</scope>
    <source>
        <strain evidence="5">CCMP2712</strain>
    </source>
</reference>
<feature type="domain" description="Endonuclease/exonuclease/phosphatase" evidence="2">
    <location>
        <begin position="16"/>
        <end position="274"/>
    </location>
</feature>
<organism evidence="3">
    <name type="scientific">Guillardia theta (strain CCMP2712)</name>
    <name type="common">Cryptophyte</name>
    <dbReference type="NCBI Taxonomy" id="905079"/>
    <lineage>
        <taxon>Eukaryota</taxon>
        <taxon>Cryptophyceae</taxon>
        <taxon>Pyrenomonadales</taxon>
        <taxon>Geminigeraceae</taxon>
        <taxon>Guillardia</taxon>
    </lineage>
</organism>
<dbReference type="GeneID" id="17311220"/>
<dbReference type="PANTHER" id="PTHR16320">
    <property type="entry name" value="SPHINGOMYELINASE FAMILY MEMBER"/>
    <property type="match status" value="1"/>
</dbReference>
<dbReference type="PANTHER" id="PTHR16320:SF23">
    <property type="entry name" value="SPHINGOMYELINASE C 1"/>
    <property type="match status" value="1"/>
</dbReference>
<dbReference type="PaxDb" id="55529-EKX54578"/>
<dbReference type="RefSeq" id="XP_005841558.1">
    <property type="nucleotide sequence ID" value="XM_005841501.1"/>
</dbReference>
<reference evidence="4" key="3">
    <citation type="submission" date="2015-06" db="UniProtKB">
        <authorList>
            <consortium name="EnsemblProtists"/>
        </authorList>
    </citation>
    <scope>IDENTIFICATION</scope>
</reference>
<dbReference type="SUPFAM" id="SSF56219">
    <property type="entry name" value="DNase I-like"/>
    <property type="match status" value="1"/>
</dbReference>
<protein>
    <recommendedName>
        <fullName evidence="2">Endonuclease/exonuclease/phosphatase domain-containing protein</fullName>
    </recommendedName>
</protein>
<keyword evidence="5" id="KW-1185">Reference proteome</keyword>
<evidence type="ECO:0000313" key="4">
    <source>
        <dbReference type="EnsemblProtists" id="EKX54578"/>
    </source>
</evidence>
<dbReference type="AlphaFoldDB" id="L1K2H0"/>
<reference evidence="3 5" key="1">
    <citation type="journal article" date="2012" name="Nature">
        <title>Algal genomes reveal evolutionary mosaicism and the fate of nucleomorphs.</title>
        <authorList>
            <consortium name="DOE Joint Genome Institute"/>
            <person name="Curtis B.A."/>
            <person name="Tanifuji G."/>
            <person name="Burki F."/>
            <person name="Gruber A."/>
            <person name="Irimia M."/>
            <person name="Maruyama S."/>
            <person name="Arias M.C."/>
            <person name="Ball S.G."/>
            <person name="Gile G.H."/>
            <person name="Hirakawa Y."/>
            <person name="Hopkins J.F."/>
            <person name="Kuo A."/>
            <person name="Rensing S.A."/>
            <person name="Schmutz J."/>
            <person name="Symeonidi A."/>
            <person name="Elias M."/>
            <person name="Eveleigh R.J."/>
            <person name="Herman E.K."/>
            <person name="Klute M.J."/>
            <person name="Nakayama T."/>
            <person name="Obornik M."/>
            <person name="Reyes-Prieto A."/>
            <person name="Armbrust E.V."/>
            <person name="Aves S.J."/>
            <person name="Beiko R.G."/>
            <person name="Coutinho P."/>
            <person name="Dacks J.B."/>
            <person name="Durnford D.G."/>
            <person name="Fast N.M."/>
            <person name="Green B.R."/>
            <person name="Grisdale C.J."/>
            <person name="Hempel F."/>
            <person name="Henrissat B."/>
            <person name="Hoppner M.P."/>
            <person name="Ishida K."/>
            <person name="Kim E."/>
            <person name="Koreny L."/>
            <person name="Kroth P.G."/>
            <person name="Liu Y."/>
            <person name="Malik S.B."/>
            <person name="Maier U.G."/>
            <person name="McRose D."/>
            <person name="Mock T."/>
            <person name="Neilson J.A."/>
            <person name="Onodera N.T."/>
            <person name="Poole A.M."/>
            <person name="Pritham E.J."/>
            <person name="Richards T.A."/>
            <person name="Rocap G."/>
            <person name="Roy S.W."/>
            <person name="Sarai C."/>
            <person name="Schaack S."/>
            <person name="Shirato S."/>
            <person name="Slamovits C.H."/>
            <person name="Spencer D.F."/>
            <person name="Suzuki S."/>
            <person name="Worden A.Z."/>
            <person name="Zauner S."/>
            <person name="Barry K."/>
            <person name="Bell C."/>
            <person name="Bharti A.K."/>
            <person name="Crow J.A."/>
            <person name="Grimwood J."/>
            <person name="Kramer R."/>
            <person name="Lindquist E."/>
            <person name="Lucas S."/>
            <person name="Salamov A."/>
            <person name="McFadden G.I."/>
            <person name="Lane C.E."/>
            <person name="Keeling P.J."/>
            <person name="Gray M.W."/>
            <person name="Grigoriev I.V."/>
            <person name="Archibald J.M."/>
        </authorList>
    </citation>
    <scope>NUCLEOTIDE SEQUENCE</scope>
    <source>
        <strain evidence="3 5">CCMP2712</strain>
    </source>
</reference>
<comment type="similarity">
    <text evidence="1">Belongs to the neutral sphingomyelinase family.</text>
</comment>
<dbReference type="GO" id="GO:0004767">
    <property type="term" value="F:sphingomyelin phosphodiesterase activity"/>
    <property type="evidence" value="ECO:0007669"/>
    <property type="project" value="InterPro"/>
</dbReference>
<proteinExistence type="inferred from homology"/>
<evidence type="ECO:0000313" key="5">
    <source>
        <dbReference type="Proteomes" id="UP000011087"/>
    </source>
</evidence>
<accession>L1K2H0</accession>
<evidence type="ECO:0000259" key="2">
    <source>
        <dbReference type="Pfam" id="PF03372"/>
    </source>
</evidence>
<evidence type="ECO:0000313" key="3">
    <source>
        <dbReference type="EMBL" id="EKX54578.1"/>
    </source>
</evidence>
<dbReference type="KEGG" id="gtt:GUITHDRAFT_160705"/>
<sequence length="304" mass="33741">MTFSGKWLFDGNDHKKDRSEKLMELVRNYDIVLLNELWGCWWSSYHTRFTKQAVEEGYHVVTTPVGFFFDTGNVIISRYPIQHASEVIFRSTAGWQKMVPNGALHAACKLPSGNLLHLFTTHFQCDTAPPTELMQSSGPSGTCDLESGDSLDNGIGISVVKMLEERSEMSCGTVREQQLNELKSFVDRTVKKDGLWLVGGDLNIVGGSDEYAHIVRTFGIDSVGAPDFEPTYNTHSFLTPPGWRGVEFNVCLDHILTNLAVRKFCVLPDDVSDHKALAVVVQDNSDPLIPESEVVDLQSAAVDS</sequence>
<dbReference type="Gene3D" id="3.60.10.10">
    <property type="entry name" value="Endonuclease/exonuclease/phosphatase"/>
    <property type="match status" value="1"/>
</dbReference>
<gene>
    <name evidence="3" type="ORF">GUITHDRAFT_160705</name>
</gene>
<evidence type="ECO:0000256" key="1">
    <source>
        <dbReference type="ARBA" id="ARBA00006335"/>
    </source>
</evidence>
<name>L1K2H0_GUITC</name>
<dbReference type="InterPro" id="IPR036691">
    <property type="entry name" value="Endo/exonu/phosph_ase_sf"/>
</dbReference>